<dbReference type="PANTHER" id="PTHR10127:SF850">
    <property type="entry name" value="METALLOENDOPEPTIDASE"/>
    <property type="match status" value="1"/>
</dbReference>
<dbReference type="Pfam" id="PF01400">
    <property type="entry name" value="Astacin"/>
    <property type="match status" value="1"/>
</dbReference>
<dbReference type="GO" id="GO:0006508">
    <property type="term" value="P:proteolysis"/>
    <property type="evidence" value="ECO:0007669"/>
    <property type="project" value="InterPro"/>
</dbReference>
<accession>A0A916DZ31</accession>
<comment type="caution">
    <text evidence="2">The sequence shown here is derived from an EMBL/GenBank/DDBJ whole genome shotgun (WGS) entry which is preliminary data.</text>
</comment>
<dbReference type="GO" id="GO:0004222">
    <property type="term" value="F:metalloendopeptidase activity"/>
    <property type="evidence" value="ECO:0007669"/>
    <property type="project" value="InterPro"/>
</dbReference>
<dbReference type="Proteomes" id="UP000684084">
    <property type="component" value="Unassembled WGS sequence"/>
</dbReference>
<dbReference type="EMBL" id="CAGKOT010000004">
    <property type="protein sequence ID" value="CAB5332704.1"/>
    <property type="molecule type" value="Genomic_DNA"/>
</dbReference>
<dbReference type="PANTHER" id="PTHR10127">
    <property type="entry name" value="DISCOIDIN, CUB, EGF, LAMININ , AND ZINC METALLOPROTEASE DOMAIN CONTAINING"/>
    <property type="match status" value="1"/>
</dbReference>
<name>A0A916DZ31_9GLOM</name>
<evidence type="ECO:0000313" key="2">
    <source>
        <dbReference type="EMBL" id="CAB5332704.1"/>
    </source>
</evidence>
<evidence type="ECO:0000313" key="3">
    <source>
        <dbReference type="Proteomes" id="UP000684084"/>
    </source>
</evidence>
<dbReference type="VEuPathDB" id="FungiDB:RhiirFUN_007238"/>
<gene>
    <name evidence="2" type="ORF">CHRIB12_LOCUS3050</name>
</gene>
<feature type="domain" description="Peptidase M12A" evidence="1">
    <location>
        <begin position="107"/>
        <end position="215"/>
    </location>
</feature>
<evidence type="ECO:0000259" key="1">
    <source>
        <dbReference type="Pfam" id="PF01400"/>
    </source>
</evidence>
<dbReference type="AlphaFoldDB" id="A0A916DZ31"/>
<organism evidence="2 3">
    <name type="scientific">Rhizophagus irregularis</name>
    <dbReference type="NCBI Taxonomy" id="588596"/>
    <lineage>
        <taxon>Eukaryota</taxon>
        <taxon>Fungi</taxon>
        <taxon>Fungi incertae sedis</taxon>
        <taxon>Mucoromycota</taxon>
        <taxon>Glomeromycotina</taxon>
        <taxon>Glomeromycetes</taxon>
        <taxon>Glomerales</taxon>
        <taxon>Glomeraceae</taxon>
        <taxon>Rhizophagus</taxon>
    </lineage>
</organism>
<proteinExistence type="predicted"/>
<dbReference type="InterPro" id="IPR001506">
    <property type="entry name" value="Peptidase_M12A"/>
</dbReference>
<dbReference type="OrthoDB" id="2369807at2759"/>
<sequence length="223" mass="26313">MEQPSVTYSATQSVDYLDQTHKWTNTDVISSYKEICKQFDIIQEKLREEVEQKEEVLRIPNNYLKKLPNNLNVEEWNDHQSLMLPNGLMLMLSPIIKRICVKGPRNIYKRVSSVKFVKRTDQSDYVKIVDKGGYWFCVGRQGKDQELLTKDLQNYPHLEGNIVHELFGFYHEHCRLDRDKYLTVIAKENDRDFGKVCEMDVVYFGPYDPESTMYYFPGCYPQG</sequence>
<reference evidence="2" key="1">
    <citation type="submission" date="2020-05" db="EMBL/GenBank/DDBJ databases">
        <authorList>
            <person name="Rincon C."/>
            <person name="Sanders R I."/>
            <person name="Robbins C."/>
            <person name="Chaturvedi A."/>
        </authorList>
    </citation>
    <scope>NUCLEOTIDE SEQUENCE</scope>
    <source>
        <strain evidence="2">CHB12</strain>
    </source>
</reference>
<protein>
    <recommendedName>
        <fullName evidence="1">Peptidase M12A domain-containing protein</fullName>
    </recommendedName>
</protein>